<evidence type="ECO:0000313" key="8">
    <source>
        <dbReference type="Proteomes" id="UP000003940"/>
    </source>
</evidence>
<evidence type="ECO:0000256" key="6">
    <source>
        <dbReference type="HAMAP-Rule" id="MF_00361"/>
    </source>
</evidence>
<comment type="similarity">
    <text evidence="6">Belongs to the NAD kinase family.</text>
</comment>
<dbReference type="Gene3D" id="3.40.50.10330">
    <property type="entry name" value="Probable inorganic polyphosphate/atp-NAD kinase, domain 1"/>
    <property type="match status" value="1"/>
</dbReference>
<evidence type="ECO:0000256" key="2">
    <source>
        <dbReference type="ARBA" id="ARBA00022777"/>
    </source>
</evidence>
<dbReference type="GO" id="GO:0003951">
    <property type="term" value="F:NAD+ kinase activity"/>
    <property type="evidence" value="ECO:0007669"/>
    <property type="project" value="UniProtKB-UniRule"/>
</dbReference>
<feature type="binding site" evidence="6">
    <location>
        <begin position="127"/>
        <end position="128"/>
    </location>
    <ligand>
        <name>NAD(+)</name>
        <dbReference type="ChEBI" id="CHEBI:57540"/>
    </ligand>
</feature>
<dbReference type="GO" id="GO:0005737">
    <property type="term" value="C:cytoplasm"/>
    <property type="evidence" value="ECO:0007669"/>
    <property type="project" value="UniProtKB-SubCell"/>
</dbReference>
<comment type="caution">
    <text evidence="6">Lacks conserved residue(s) required for the propagation of feature annotation.</text>
</comment>
<dbReference type="Pfam" id="PF20143">
    <property type="entry name" value="NAD_kinase_C"/>
    <property type="match status" value="1"/>
</dbReference>
<evidence type="ECO:0000256" key="3">
    <source>
        <dbReference type="ARBA" id="ARBA00022857"/>
    </source>
</evidence>
<keyword evidence="6" id="KW-0067">ATP-binding</keyword>
<dbReference type="AlphaFoldDB" id="J3TRD8"/>
<dbReference type="HOGENOM" id="CLU_008831_0_3_14"/>
<sequence length="274" mass="30955">MMMKVHQVQEKKMNKTYYLISSLAPKSESLKPLIKKELNKKLVEVDDPTVADYLFINGGDGTFIKNAIKYDRAGLKIIGINGGSLGFYTTFNETNIDQIANNLDQLKYTQLDFIKLQIDDQIYHALNEFNINSTTAYGYDIFIDNEFYQKFRGTGLLISTTTGSTGINKSANGAILFPRIKAIQMVELYPLLHSSFTTIQSPIILSIDTKIRIEIKENYCDYDACPRIVADGAVIRQGLSSTTIEISATRSQADYVATTDLRSYIQRLQKTFIY</sequence>
<keyword evidence="6" id="KW-0963">Cytoplasm</keyword>
<evidence type="ECO:0000256" key="5">
    <source>
        <dbReference type="ARBA" id="ARBA00047925"/>
    </source>
</evidence>
<dbReference type="RefSeq" id="WP_014886173.1">
    <property type="nucleotide sequence ID" value="NC_018410.1"/>
</dbReference>
<dbReference type="InterPro" id="IPR017438">
    <property type="entry name" value="ATP-NAD_kinase_N"/>
</dbReference>
<dbReference type="Proteomes" id="UP000003940">
    <property type="component" value="Chromosome"/>
</dbReference>
<protein>
    <recommendedName>
        <fullName evidence="6">NAD kinase</fullName>
        <ecNumber evidence="6">2.7.1.23</ecNumber>
    </recommendedName>
    <alternativeName>
        <fullName evidence="6">ATP-dependent NAD kinase</fullName>
    </alternativeName>
</protein>
<feature type="active site" description="Proton acceptor" evidence="6">
    <location>
        <position position="60"/>
    </location>
</feature>
<dbReference type="PANTHER" id="PTHR20275:SF0">
    <property type="entry name" value="NAD KINASE"/>
    <property type="match status" value="1"/>
</dbReference>
<dbReference type="Pfam" id="PF01513">
    <property type="entry name" value="NAD_kinase"/>
    <property type="match status" value="1"/>
</dbReference>
<proteinExistence type="inferred from homology"/>
<organism evidence="7 8">
    <name type="scientific">Mycoplasmoides gallisepticum WI01_2001.043-13-2P</name>
    <dbReference type="NCBI Taxonomy" id="1159201"/>
    <lineage>
        <taxon>Bacteria</taxon>
        <taxon>Bacillati</taxon>
        <taxon>Mycoplasmatota</taxon>
        <taxon>Mycoplasmoidales</taxon>
        <taxon>Mycoplasmoidaceae</taxon>
        <taxon>Mycoplasmoides</taxon>
    </lineage>
</organism>
<dbReference type="HAMAP" id="MF_00361">
    <property type="entry name" value="NAD_kinase"/>
    <property type="match status" value="1"/>
</dbReference>
<dbReference type="InterPro" id="IPR002504">
    <property type="entry name" value="NADK"/>
</dbReference>
<dbReference type="PATRIC" id="fig|1159201.4.peg.1103"/>
<accession>J3TRD8</accession>
<dbReference type="InterPro" id="IPR017437">
    <property type="entry name" value="ATP-NAD_kinase_PpnK-typ_C"/>
</dbReference>
<dbReference type="SUPFAM" id="SSF111331">
    <property type="entry name" value="NAD kinase/diacylglycerol kinase-like"/>
    <property type="match status" value="1"/>
</dbReference>
<dbReference type="GO" id="GO:0005524">
    <property type="term" value="F:ATP binding"/>
    <property type="evidence" value="ECO:0007669"/>
    <property type="project" value="UniProtKB-KW"/>
</dbReference>
<evidence type="ECO:0000313" key="7">
    <source>
        <dbReference type="EMBL" id="AFP79167.1"/>
    </source>
</evidence>
<comment type="subcellular location">
    <subcellularLocation>
        <location evidence="6">Cytoplasm</location>
    </subcellularLocation>
</comment>
<dbReference type="GO" id="GO:0046872">
    <property type="term" value="F:metal ion binding"/>
    <property type="evidence" value="ECO:0007669"/>
    <property type="project" value="UniProtKB-UniRule"/>
</dbReference>
<feature type="binding site" evidence="6">
    <location>
        <position position="65"/>
    </location>
    <ligand>
        <name>NAD(+)</name>
        <dbReference type="ChEBI" id="CHEBI:57540"/>
    </ligand>
</feature>
<dbReference type="PANTHER" id="PTHR20275">
    <property type="entry name" value="NAD KINASE"/>
    <property type="match status" value="1"/>
</dbReference>
<evidence type="ECO:0000256" key="1">
    <source>
        <dbReference type="ARBA" id="ARBA00022679"/>
    </source>
</evidence>
<dbReference type="EC" id="2.7.1.23" evidence="6"/>
<comment type="catalytic activity">
    <reaction evidence="5 6">
        <text>NAD(+) + ATP = ADP + NADP(+) + H(+)</text>
        <dbReference type="Rhea" id="RHEA:18629"/>
        <dbReference type="ChEBI" id="CHEBI:15378"/>
        <dbReference type="ChEBI" id="CHEBI:30616"/>
        <dbReference type="ChEBI" id="CHEBI:57540"/>
        <dbReference type="ChEBI" id="CHEBI:58349"/>
        <dbReference type="ChEBI" id="CHEBI:456216"/>
        <dbReference type="EC" id="2.7.1.23"/>
    </reaction>
</comment>
<dbReference type="GO" id="GO:0019674">
    <property type="term" value="P:NAD+ metabolic process"/>
    <property type="evidence" value="ECO:0007669"/>
    <property type="project" value="InterPro"/>
</dbReference>
<comment type="function">
    <text evidence="6">Involved in the regulation of the intracellular balance of NAD and NADP, and is a key enzyme in the biosynthesis of NADP. Catalyzes specifically the phosphorylation on 2'-hydroxyl of the adenosine moiety of NAD to yield NADP.</text>
</comment>
<keyword evidence="4 6" id="KW-0520">NAD</keyword>
<reference evidence="7 8" key="1">
    <citation type="journal article" date="2012" name="Microbiology">
        <title>Extensive variation in surface lipoprotein gene content and genomic changes associated with virulence during evolution of a novel North American house finch epizootic strain of Mycoplasma gallisepticum.</title>
        <authorList>
            <person name="Tulman E.R."/>
            <person name="Liao X."/>
            <person name="Szczepanek S.M."/>
            <person name="Ley D.H."/>
            <person name="Kutish G.F."/>
            <person name="Geary S.J."/>
        </authorList>
    </citation>
    <scope>NUCLEOTIDE SEQUENCE [LARGE SCALE GENOMIC DNA]</scope>
    <source>
        <strain evidence="8">House finch-associated</strain>
    </source>
</reference>
<dbReference type="GO" id="GO:0006741">
    <property type="term" value="P:NADP+ biosynthetic process"/>
    <property type="evidence" value="ECO:0007669"/>
    <property type="project" value="UniProtKB-UniRule"/>
</dbReference>
<dbReference type="Gene3D" id="2.60.200.30">
    <property type="entry name" value="Probable inorganic polyphosphate/atp-NAD kinase, domain 2"/>
    <property type="match status" value="1"/>
</dbReference>
<name>J3TRD8_MYCGL</name>
<keyword evidence="1 6" id="KW-0808">Transferase</keyword>
<keyword evidence="3 6" id="KW-0521">NADP</keyword>
<feature type="binding site" evidence="6">
    <location>
        <begin position="60"/>
        <end position="61"/>
    </location>
    <ligand>
        <name>NAD(+)</name>
        <dbReference type="ChEBI" id="CHEBI:57540"/>
    </ligand>
</feature>
<dbReference type="InterPro" id="IPR016064">
    <property type="entry name" value="NAD/diacylglycerol_kinase_sf"/>
</dbReference>
<dbReference type="GO" id="GO:0051287">
    <property type="term" value="F:NAD binding"/>
    <property type="evidence" value="ECO:0007669"/>
    <property type="project" value="UniProtKB-ARBA"/>
</dbReference>
<evidence type="ECO:0000256" key="4">
    <source>
        <dbReference type="ARBA" id="ARBA00023027"/>
    </source>
</evidence>
<dbReference type="EMBL" id="CP003510">
    <property type="protein sequence ID" value="AFP79167.1"/>
    <property type="molecule type" value="Genomic_DNA"/>
</dbReference>
<keyword evidence="2 6" id="KW-0418">Kinase</keyword>
<dbReference type="KEGG" id="mgw:HFMG01WIA_4080"/>
<keyword evidence="6" id="KW-0547">Nucleotide-binding</keyword>
<comment type="cofactor">
    <cofactor evidence="6">
        <name>a divalent metal cation</name>
        <dbReference type="ChEBI" id="CHEBI:60240"/>
    </cofactor>
</comment>
<feature type="binding site" evidence="6">
    <location>
        <position position="152"/>
    </location>
    <ligand>
        <name>NAD(+)</name>
        <dbReference type="ChEBI" id="CHEBI:57540"/>
    </ligand>
</feature>
<gene>
    <name evidence="6" type="primary">nadK</name>
    <name evidence="7" type="ORF">HFMG01WIA_4080</name>
</gene>
<dbReference type="NCBIfam" id="NF001838">
    <property type="entry name" value="PRK00561.1"/>
    <property type="match status" value="1"/>
</dbReference>